<accession>A0A8D8T277</accession>
<dbReference type="EMBL" id="HBUF01240210">
    <property type="protein sequence ID" value="CAG6676588.1"/>
    <property type="molecule type" value="Transcribed_RNA"/>
</dbReference>
<sequence length="160" mass="18118">MRLNKPLTHISAQTLRRRKSVQSLASVDDQLMLSKSQTLTDPVTPIEYSPSEILYNDDKRKFRFYERSYKTNEPLPDKPDIDWGDIDVVNAEEYPALQSSKPGEDTQYRELTGSSGNAGDEYRLPSYLVNVAEDSEFSSPVSSSTGRDNSSSKRIQTNIF</sequence>
<dbReference type="AlphaFoldDB" id="A0A8D8T277"/>
<feature type="region of interest" description="Disordered" evidence="1">
    <location>
        <begin position="135"/>
        <end position="160"/>
    </location>
</feature>
<dbReference type="EMBL" id="HBUF01240209">
    <property type="protein sequence ID" value="CAG6676587.1"/>
    <property type="molecule type" value="Transcribed_RNA"/>
</dbReference>
<name>A0A8D8T277_9HEMI</name>
<evidence type="ECO:0000313" key="2">
    <source>
        <dbReference type="EMBL" id="CAG6676587.1"/>
    </source>
</evidence>
<feature type="compositionally biased region" description="Polar residues" evidence="1">
    <location>
        <begin position="145"/>
        <end position="160"/>
    </location>
</feature>
<evidence type="ECO:0000256" key="1">
    <source>
        <dbReference type="SAM" id="MobiDB-lite"/>
    </source>
</evidence>
<protein>
    <submittedName>
        <fullName evidence="2">Uncharacterized protein</fullName>
    </submittedName>
</protein>
<feature type="region of interest" description="Disordered" evidence="1">
    <location>
        <begin position="94"/>
        <end position="122"/>
    </location>
</feature>
<reference evidence="2" key="1">
    <citation type="submission" date="2021-05" db="EMBL/GenBank/DDBJ databases">
        <authorList>
            <person name="Alioto T."/>
            <person name="Alioto T."/>
            <person name="Gomez Garrido J."/>
        </authorList>
    </citation>
    <scope>NUCLEOTIDE SEQUENCE</scope>
</reference>
<organism evidence="2">
    <name type="scientific">Cacopsylla melanoneura</name>
    <dbReference type="NCBI Taxonomy" id="428564"/>
    <lineage>
        <taxon>Eukaryota</taxon>
        <taxon>Metazoa</taxon>
        <taxon>Ecdysozoa</taxon>
        <taxon>Arthropoda</taxon>
        <taxon>Hexapoda</taxon>
        <taxon>Insecta</taxon>
        <taxon>Pterygota</taxon>
        <taxon>Neoptera</taxon>
        <taxon>Paraneoptera</taxon>
        <taxon>Hemiptera</taxon>
        <taxon>Sternorrhyncha</taxon>
        <taxon>Psylloidea</taxon>
        <taxon>Psyllidae</taxon>
        <taxon>Psyllinae</taxon>
        <taxon>Cacopsylla</taxon>
    </lineage>
</organism>
<proteinExistence type="predicted"/>